<sequence length="236" mass="25961">ISDPTSIVGEGYRESKWVVESIIEKALQQTALNATVVRIGQVCGSVNGLWKTHEWFPMIVKSSQHLGCLPTDDRVLTWIPADIAAAAIIDLLGTTLPLAHIAHPNPVSGALIMDAIATRLSLVTVSRSEWLERLEASIPATRTKEERKRNPAVRLLSMMRGIMFEIPVSIEGKGKGFGAFNMPIVAVDNTKKASRVMGEATPLTQDNATRWIEKWQDVGFLDKEPESAVDIRIARL</sequence>
<accession>R7RVS7</accession>
<dbReference type="Gene3D" id="3.40.50.720">
    <property type="entry name" value="NAD(P)-binding Rossmann-like Domain"/>
    <property type="match status" value="1"/>
</dbReference>
<dbReference type="Proteomes" id="UP000053927">
    <property type="component" value="Unassembled WGS sequence"/>
</dbReference>
<dbReference type="InterPro" id="IPR013120">
    <property type="entry name" value="FAR_NAD-bd"/>
</dbReference>
<feature type="non-terminal residue" evidence="4">
    <location>
        <position position="1"/>
    </location>
</feature>
<dbReference type="EMBL" id="JH687407">
    <property type="protein sequence ID" value="EIM79259.1"/>
    <property type="molecule type" value="Genomic_DNA"/>
</dbReference>
<reference evidence="5" key="1">
    <citation type="journal article" date="2012" name="Science">
        <title>The Paleozoic origin of enzymatic lignin decomposition reconstructed from 31 fungal genomes.</title>
        <authorList>
            <person name="Floudas D."/>
            <person name="Binder M."/>
            <person name="Riley R."/>
            <person name="Barry K."/>
            <person name="Blanchette R.A."/>
            <person name="Henrissat B."/>
            <person name="Martinez A.T."/>
            <person name="Otillar R."/>
            <person name="Spatafora J.W."/>
            <person name="Yadav J.S."/>
            <person name="Aerts A."/>
            <person name="Benoit I."/>
            <person name="Boyd A."/>
            <person name="Carlson A."/>
            <person name="Copeland A."/>
            <person name="Coutinho P.M."/>
            <person name="de Vries R.P."/>
            <person name="Ferreira P."/>
            <person name="Findley K."/>
            <person name="Foster B."/>
            <person name="Gaskell J."/>
            <person name="Glotzer D."/>
            <person name="Gorecki P."/>
            <person name="Heitman J."/>
            <person name="Hesse C."/>
            <person name="Hori C."/>
            <person name="Igarashi K."/>
            <person name="Jurgens J.A."/>
            <person name="Kallen N."/>
            <person name="Kersten P."/>
            <person name="Kohler A."/>
            <person name="Kuees U."/>
            <person name="Kumar T.K.A."/>
            <person name="Kuo A."/>
            <person name="LaButti K."/>
            <person name="Larrondo L.F."/>
            <person name="Lindquist E."/>
            <person name="Ling A."/>
            <person name="Lombard V."/>
            <person name="Lucas S."/>
            <person name="Lundell T."/>
            <person name="Martin R."/>
            <person name="McLaughlin D.J."/>
            <person name="Morgenstern I."/>
            <person name="Morin E."/>
            <person name="Murat C."/>
            <person name="Nagy L.G."/>
            <person name="Nolan M."/>
            <person name="Ohm R.A."/>
            <person name="Patyshakuliyeva A."/>
            <person name="Rokas A."/>
            <person name="Ruiz-Duenas F.J."/>
            <person name="Sabat G."/>
            <person name="Salamov A."/>
            <person name="Samejima M."/>
            <person name="Schmutz J."/>
            <person name="Slot J.C."/>
            <person name="St John F."/>
            <person name="Stenlid J."/>
            <person name="Sun H."/>
            <person name="Sun S."/>
            <person name="Syed K."/>
            <person name="Tsang A."/>
            <person name="Wiebenga A."/>
            <person name="Young D."/>
            <person name="Pisabarro A."/>
            <person name="Eastwood D.C."/>
            <person name="Martin F."/>
            <person name="Cullen D."/>
            <person name="Grigoriev I.V."/>
            <person name="Hibbett D.S."/>
        </authorList>
    </citation>
    <scope>NUCLEOTIDE SEQUENCE [LARGE SCALE GENOMIC DNA]</scope>
    <source>
        <strain evidence="5">FP-91666</strain>
    </source>
</reference>
<protein>
    <recommendedName>
        <fullName evidence="3">Thioester reductase (TE) domain-containing protein</fullName>
    </recommendedName>
</protein>
<proteinExistence type="predicted"/>
<dbReference type="InterPro" id="IPR051414">
    <property type="entry name" value="Adenylate-forming_Reductase"/>
</dbReference>
<evidence type="ECO:0000313" key="5">
    <source>
        <dbReference type="Proteomes" id="UP000053927"/>
    </source>
</evidence>
<dbReference type="PANTHER" id="PTHR43439">
    <property type="entry name" value="PHENYLACETATE-COENZYME A LIGASE"/>
    <property type="match status" value="1"/>
</dbReference>
<evidence type="ECO:0000313" key="4">
    <source>
        <dbReference type="EMBL" id="EIM79259.1"/>
    </source>
</evidence>
<keyword evidence="1" id="KW-0596">Phosphopantetheine</keyword>
<organism evidence="4 5">
    <name type="scientific">Stereum hirsutum (strain FP-91666)</name>
    <name type="common">White-rot fungus</name>
    <dbReference type="NCBI Taxonomy" id="721885"/>
    <lineage>
        <taxon>Eukaryota</taxon>
        <taxon>Fungi</taxon>
        <taxon>Dikarya</taxon>
        <taxon>Basidiomycota</taxon>
        <taxon>Agaricomycotina</taxon>
        <taxon>Agaricomycetes</taxon>
        <taxon>Russulales</taxon>
        <taxon>Stereaceae</taxon>
        <taxon>Stereum</taxon>
    </lineage>
</organism>
<dbReference type="InterPro" id="IPR036291">
    <property type="entry name" value="NAD(P)-bd_dom_sf"/>
</dbReference>
<dbReference type="OrthoDB" id="2773496at2759"/>
<dbReference type="SUPFAM" id="SSF51735">
    <property type="entry name" value="NAD(P)-binding Rossmann-fold domains"/>
    <property type="match status" value="1"/>
</dbReference>
<keyword evidence="5" id="KW-1185">Reference proteome</keyword>
<evidence type="ECO:0000259" key="3">
    <source>
        <dbReference type="Pfam" id="PF07993"/>
    </source>
</evidence>
<dbReference type="GeneID" id="18806573"/>
<keyword evidence="2" id="KW-0597">Phosphoprotein</keyword>
<dbReference type="OMA" id="WIPADIA"/>
<dbReference type="RefSeq" id="XP_007311651.1">
    <property type="nucleotide sequence ID" value="XM_007311589.1"/>
</dbReference>
<dbReference type="KEGG" id="shs:STEHIDRAFT_69794"/>
<feature type="domain" description="Thioester reductase (TE)" evidence="3">
    <location>
        <begin position="9"/>
        <end position="88"/>
    </location>
</feature>
<dbReference type="PANTHER" id="PTHR43439:SF2">
    <property type="entry name" value="ENZYME, PUTATIVE (JCVI)-RELATED"/>
    <property type="match status" value="1"/>
</dbReference>
<dbReference type="eggNOG" id="KOG1178">
    <property type="taxonomic scope" value="Eukaryota"/>
</dbReference>
<evidence type="ECO:0000256" key="1">
    <source>
        <dbReference type="ARBA" id="ARBA00022450"/>
    </source>
</evidence>
<dbReference type="AlphaFoldDB" id="R7RVS7"/>
<evidence type="ECO:0000256" key="2">
    <source>
        <dbReference type="ARBA" id="ARBA00022553"/>
    </source>
</evidence>
<name>R7RVS7_STEHR</name>
<dbReference type="Pfam" id="PF07993">
    <property type="entry name" value="NAD_binding_4"/>
    <property type="match status" value="1"/>
</dbReference>
<gene>
    <name evidence="4" type="ORF">STEHIDRAFT_69794</name>
</gene>